<evidence type="ECO:0000256" key="1">
    <source>
        <dbReference type="SAM" id="SignalP"/>
    </source>
</evidence>
<name>A0A9P5SPA4_9FUNG</name>
<feature type="chain" id="PRO_5040370754" evidence="1">
    <location>
        <begin position="22"/>
        <end position="594"/>
    </location>
</feature>
<feature type="signal peptide" evidence="1">
    <location>
        <begin position="1"/>
        <end position="21"/>
    </location>
</feature>
<organism evidence="2 3">
    <name type="scientific">Podila minutissima</name>
    <dbReference type="NCBI Taxonomy" id="64525"/>
    <lineage>
        <taxon>Eukaryota</taxon>
        <taxon>Fungi</taxon>
        <taxon>Fungi incertae sedis</taxon>
        <taxon>Mucoromycota</taxon>
        <taxon>Mortierellomycotina</taxon>
        <taxon>Mortierellomycetes</taxon>
        <taxon>Mortierellales</taxon>
        <taxon>Mortierellaceae</taxon>
        <taxon>Podila</taxon>
    </lineage>
</organism>
<evidence type="ECO:0000313" key="2">
    <source>
        <dbReference type="EMBL" id="KAF9335198.1"/>
    </source>
</evidence>
<evidence type="ECO:0000313" key="3">
    <source>
        <dbReference type="Proteomes" id="UP000696485"/>
    </source>
</evidence>
<accession>A0A9P5SPA4</accession>
<reference evidence="2" key="1">
    <citation type="journal article" date="2020" name="Fungal Divers.">
        <title>Resolving the Mortierellaceae phylogeny through synthesis of multi-gene phylogenetics and phylogenomics.</title>
        <authorList>
            <person name="Vandepol N."/>
            <person name="Liber J."/>
            <person name="Desiro A."/>
            <person name="Na H."/>
            <person name="Kennedy M."/>
            <person name="Barry K."/>
            <person name="Grigoriev I.V."/>
            <person name="Miller A.N."/>
            <person name="O'Donnell K."/>
            <person name="Stajich J.E."/>
            <person name="Bonito G."/>
        </authorList>
    </citation>
    <scope>NUCLEOTIDE SEQUENCE</scope>
    <source>
        <strain evidence="2">NVP1</strain>
    </source>
</reference>
<dbReference type="Proteomes" id="UP000696485">
    <property type="component" value="Unassembled WGS sequence"/>
</dbReference>
<sequence length="594" mass="64882">MKSSLILSVLACLALTRSATAQEFNHNMTSSDDIQMTQGVPMKTIPVHLFRRGSEEETVAMRNFHPQNALELRFIEAHSKGDEDRHHVDMDVELKTDDGKRTIKALNPYAFLDAVKSVSCKSRVKGQRAELQLELTPEYARQARLQWKMAPNTVFGIVIPHDHVDLKKNKDCYTDLSPRAQKAIRSGPMETVVKLVKQPKFGKGNTITMTVVRTDIWSQMNREQGVKIYQQPMNDMIAHLVSNRMFKRSIGEEAGPMWDYEQDMSKASKDAASRITAKNVQATMDKSKVKGYAQANMSWKQTCFRNIFTGNMNCLKWGINSSKIEGMTQINHQANIRVQSKASPRGRNGPSDKPLLTLTDIKVASPTLTLMPSIALLGFAVPGVFDLGCTAEIQGAIALAILVQASEDLLVNTGTAASCPWTIDWNGSITSIPTVKFGTCTLPGMPKMSMSNARPSGRSISAMYGRGGPIAPNDMYFGLDPDSPRYRNGLTPSAPNSRQTASVTVGLSVTPGLHIGLNIVGISGLSAGLLAPLNLNINTKWDTHKTEQCPANNVAINADGNAALELTAGFLGFDRTIPLVKSPQLVSPTACIRV</sequence>
<dbReference type="EMBL" id="JAAAUY010000111">
    <property type="protein sequence ID" value="KAF9335198.1"/>
    <property type="molecule type" value="Genomic_DNA"/>
</dbReference>
<gene>
    <name evidence="2" type="ORF">BG006_000658</name>
</gene>
<keyword evidence="3" id="KW-1185">Reference proteome</keyword>
<protein>
    <submittedName>
        <fullName evidence="2">Uncharacterized protein</fullName>
    </submittedName>
</protein>
<keyword evidence="1" id="KW-0732">Signal</keyword>
<comment type="caution">
    <text evidence="2">The sequence shown here is derived from an EMBL/GenBank/DDBJ whole genome shotgun (WGS) entry which is preliminary data.</text>
</comment>
<proteinExistence type="predicted"/>
<dbReference type="AlphaFoldDB" id="A0A9P5SPA4"/>